<name>A0AA49FIK7_9PROT</name>
<gene>
    <name evidence="2" type="ORF">OHM77_07985</name>
</gene>
<reference evidence="2" key="1">
    <citation type="journal article" date="2023" name="Nat. Microbiol.">
        <title>Enrichment and characterization of a nitric oxide-reducing microbial community in a continuous bioreactor.</title>
        <authorList>
            <person name="Garrido-Amador P."/>
            <person name="Stortenbeker N."/>
            <person name="Wessels H.J.C.T."/>
            <person name="Speth D.R."/>
            <person name="Garcia-Heredia I."/>
            <person name="Kartal B."/>
        </authorList>
    </citation>
    <scope>NUCLEOTIDE SEQUENCE</scope>
    <source>
        <strain evidence="2">MAG1</strain>
    </source>
</reference>
<proteinExistence type="predicted"/>
<dbReference type="KEGG" id="npv:OHM77_07985"/>
<sequence length="161" mass="18307">MEQQCETQQDNDAAVKDKYGAARKRWEESKQSILQGMRDIAGTINLDKTRRPENLRLLRTHANKHQRDFCSFSSLGPSAFSSSQCSNIERGKAILTDIQARQIELSHDLPVGWLDRDNSVGLRLTNDEWRVIQLLRKAPQEARPAIIVIAELLAGRDHCQT</sequence>
<accession>A0AA49FIK7</accession>
<organism evidence="2">
    <name type="scientific">Candidatus Nitricoxidivorans perseverans</name>
    <dbReference type="NCBI Taxonomy" id="2975601"/>
    <lineage>
        <taxon>Bacteria</taxon>
        <taxon>Pseudomonadati</taxon>
        <taxon>Pseudomonadota</taxon>
        <taxon>Betaproteobacteria</taxon>
        <taxon>Nitrosomonadales</taxon>
        <taxon>Sterolibacteriaceae</taxon>
        <taxon>Candidatus Nitricoxidivorans</taxon>
    </lineage>
</organism>
<dbReference type="AlphaFoldDB" id="A0AA49FIK7"/>
<protein>
    <submittedName>
        <fullName evidence="2">Uncharacterized protein</fullName>
    </submittedName>
</protein>
<feature type="compositionally biased region" description="Polar residues" evidence="1">
    <location>
        <begin position="1"/>
        <end position="11"/>
    </location>
</feature>
<feature type="region of interest" description="Disordered" evidence="1">
    <location>
        <begin position="1"/>
        <end position="21"/>
    </location>
</feature>
<dbReference type="EMBL" id="CP107246">
    <property type="protein sequence ID" value="WIM04642.1"/>
    <property type="molecule type" value="Genomic_DNA"/>
</dbReference>
<evidence type="ECO:0000256" key="1">
    <source>
        <dbReference type="SAM" id="MobiDB-lite"/>
    </source>
</evidence>
<dbReference type="Proteomes" id="UP001234916">
    <property type="component" value="Chromosome"/>
</dbReference>
<evidence type="ECO:0000313" key="2">
    <source>
        <dbReference type="EMBL" id="WIM04642.1"/>
    </source>
</evidence>